<keyword evidence="3 6" id="KW-0560">Oxidoreductase</keyword>
<accession>A0ABW6ZH29</accession>
<dbReference type="SUPFAM" id="SSF52218">
    <property type="entry name" value="Flavoproteins"/>
    <property type="match status" value="1"/>
</dbReference>
<evidence type="ECO:0000259" key="7">
    <source>
        <dbReference type="Pfam" id="PF02525"/>
    </source>
</evidence>
<dbReference type="RefSeq" id="WP_394009134.1">
    <property type="nucleotide sequence ID" value="NZ_JBAFUR010000003.1"/>
</dbReference>
<evidence type="ECO:0000256" key="1">
    <source>
        <dbReference type="ARBA" id="ARBA00022630"/>
    </source>
</evidence>
<keyword evidence="2 6" id="KW-0288">FMN</keyword>
<sequence length="211" mass="22274">MRRLLHVSASPRGAASFSRTVGEELAGAIAVAMPGWTVIRRDLSLTPLPHPGPDFARANALAPDMRGPAEEEALARSEALIAEVEAADVLVISTPMHNYTVPSALKAWIDHVVRPGRTFRSTPTGKQGLLADRPTFAIVSCGGRLGDPPAGQADFLTPYLRTVLATIGLSRLDILCLEEMNRGPEKVAVARAAARLWSAACVARATAPPGA</sequence>
<name>A0ABW6ZH29_9HYPH</name>
<dbReference type="Proteomes" id="UP001604043">
    <property type="component" value="Unassembled WGS sequence"/>
</dbReference>
<dbReference type="Pfam" id="PF02525">
    <property type="entry name" value="Flavodoxin_2"/>
    <property type="match status" value="1"/>
</dbReference>
<evidence type="ECO:0000256" key="3">
    <source>
        <dbReference type="ARBA" id="ARBA00023002"/>
    </source>
</evidence>
<dbReference type="InterPro" id="IPR029039">
    <property type="entry name" value="Flavoprotein-like_sf"/>
</dbReference>
<dbReference type="EC" id="1.6.5.-" evidence="6"/>
<dbReference type="InterPro" id="IPR023048">
    <property type="entry name" value="NADH:quinone_OxRdtase_FMN_depd"/>
</dbReference>
<comment type="catalytic activity">
    <reaction evidence="5">
        <text>N,N-dimethyl-1,4-phenylenediamine + anthranilate + 2 NAD(+) = 2-(4-dimethylaminophenyl)diazenylbenzoate + 2 NADH + 2 H(+)</text>
        <dbReference type="Rhea" id="RHEA:55872"/>
        <dbReference type="ChEBI" id="CHEBI:15378"/>
        <dbReference type="ChEBI" id="CHEBI:15783"/>
        <dbReference type="ChEBI" id="CHEBI:16567"/>
        <dbReference type="ChEBI" id="CHEBI:57540"/>
        <dbReference type="ChEBI" id="CHEBI:57945"/>
        <dbReference type="ChEBI" id="CHEBI:71579"/>
        <dbReference type="EC" id="1.7.1.17"/>
    </reaction>
    <physiologicalReaction direction="right-to-left" evidence="5">
        <dbReference type="Rhea" id="RHEA:55874"/>
    </physiologicalReaction>
</comment>
<organism evidence="8 9">
    <name type="scientific">Xanthobacter aminoxidans</name>
    <dbReference type="NCBI Taxonomy" id="186280"/>
    <lineage>
        <taxon>Bacteria</taxon>
        <taxon>Pseudomonadati</taxon>
        <taxon>Pseudomonadota</taxon>
        <taxon>Alphaproteobacteria</taxon>
        <taxon>Hyphomicrobiales</taxon>
        <taxon>Xanthobacteraceae</taxon>
        <taxon>Xanthobacter</taxon>
    </lineage>
</organism>
<reference evidence="8 9" key="1">
    <citation type="submission" date="2024-02" db="EMBL/GenBank/DDBJ databases">
        <title>Expansion and revision of Xanthobacter and proposal of Roseixanthobacter gen. nov.</title>
        <authorList>
            <person name="Soltysiak M.P.M."/>
            <person name="Jalihal A."/>
            <person name="Ory A."/>
            <person name="Chrisophersen C."/>
            <person name="Lee A.D."/>
            <person name="Boulton J."/>
            <person name="Springer M."/>
        </authorList>
    </citation>
    <scope>NUCLEOTIDE SEQUENCE [LARGE SCALE GENOMIC DNA]</scope>
    <source>
        <strain evidence="8 9">CB5</strain>
    </source>
</reference>
<dbReference type="HAMAP" id="MF_01216">
    <property type="entry name" value="Azoreductase_type1"/>
    <property type="match status" value="1"/>
</dbReference>
<dbReference type="InterPro" id="IPR050104">
    <property type="entry name" value="FMN-dep_NADH:Q_OxRdtase_AzoR1"/>
</dbReference>
<proteinExistence type="inferred from homology"/>
<protein>
    <recommendedName>
        <fullName evidence="6">FMN dependent NADH:quinone oxidoreductase</fullName>
        <ecNumber evidence="6">1.6.5.-</ecNumber>
    </recommendedName>
    <alternativeName>
        <fullName evidence="6">Azo-dye reductase</fullName>
    </alternativeName>
    <alternativeName>
        <fullName evidence="6">FMN-dependent NADH-azo compound oxidoreductase</fullName>
    </alternativeName>
    <alternativeName>
        <fullName evidence="6">FMN-dependent NADH-azoreductase</fullName>
        <ecNumber evidence="6">1.7.1.17</ecNumber>
    </alternativeName>
</protein>
<dbReference type="EC" id="1.7.1.17" evidence="6"/>
<comment type="caution">
    <text evidence="8">The sequence shown here is derived from an EMBL/GenBank/DDBJ whole genome shotgun (WGS) entry which is preliminary data.</text>
</comment>
<feature type="binding site" evidence="6">
    <location>
        <begin position="140"/>
        <end position="143"/>
    </location>
    <ligand>
        <name>FMN</name>
        <dbReference type="ChEBI" id="CHEBI:58210"/>
    </ligand>
</feature>
<comment type="cofactor">
    <cofactor evidence="6">
        <name>FMN</name>
        <dbReference type="ChEBI" id="CHEBI:58210"/>
    </cofactor>
    <text evidence="6">Binds 1 FMN per subunit.</text>
</comment>
<evidence type="ECO:0000256" key="2">
    <source>
        <dbReference type="ARBA" id="ARBA00022643"/>
    </source>
</evidence>
<comment type="function">
    <text evidence="6">Quinone reductase that provides resistance to thiol-specific stress caused by electrophilic quinones.</text>
</comment>
<evidence type="ECO:0000313" key="8">
    <source>
        <dbReference type="EMBL" id="MFG1253089.1"/>
    </source>
</evidence>
<dbReference type="PANTHER" id="PTHR43741:SF4">
    <property type="entry name" value="FMN-DEPENDENT NADH:QUINONE OXIDOREDUCTASE"/>
    <property type="match status" value="1"/>
</dbReference>
<dbReference type="EMBL" id="JBAFUR010000003">
    <property type="protein sequence ID" value="MFG1253089.1"/>
    <property type="molecule type" value="Genomic_DNA"/>
</dbReference>
<keyword evidence="1 6" id="KW-0285">Flavoprotein</keyword>
<comment type="similarity">
    <text evidence="6">Belongs to the azoreductase type 1 family.</text>
</comment>
<keyword evidence="4 6" id="KW-0520">NAD</keyword>
<feature type="binding site" evidence="6">
    <location>
        <begin position="16"/>
        <end position="18"/>
    </location>
    <ligand>
        <name>FMN</name>
        <dbReference type="ChEBI" id="CHEBI:58210"/>
    </ligand>
</feature>
<keyword evidence="9" id="KW-1185">Reference proteome</keyword>
<feature type="binding site" evidence="6">
    <location>
        <position position="10"/>
    </location>
    <ligand>
        <name>FMN</name>
        <dbReference type="ChEBI" id="CHEBI:58210"/>
    </ligand>
</feature>
<feature type="domain" description="Flavodoxin-like fold" evidence="7">
    <location>
        <begin position="3"/>
        <end position="195"/>
    </location>
</feature>
<dbReference type="InterPro" id="IPR003680">
    <property type="entry name" value="Flavodoxin_fold"/>
</dbReference>
<evidence type="ECO:0000313" key="9">
    <source>
        <dbReference type="Proteomes" id="UP001604043"/>
    </source>
</evidence>
<comment type="catalytic activity">
    <reaction evidence="6">
        <text>2 a quinone + NADH + H(+) = 2 a 1,4-benzosemiquinone + NAD(+)</text>
        <dbReference type="Rhea" id="RHEA:65952"/>
        <dbReference type="ChEBI" id="CHEBI:15378"/>
        <dbReference type="ChEBI" id="CHEBI:57540"/>
        <dbReference type="ChEBI" id="CHEBI:57945"/>
        <dbReference type="ChEBI" id="CHEBI:132124"/>
        <dbReference type="ChEBI" id="CHEBI:134225"/>
    </reaction>
</comment>
<evidence type="ECO:0000256" key="5">
    <source>
        <dbReference type="ARBA" id="ARBA00048542"/>
    </source>
</evidence>
<dbReference type="PANTHER" id="PTHR43741">
    <property type="entry name" value="FMN-DEPENDENT NADH-AZOREDUCTASE 1"/>
    <property type="match status" value="1"/>
</dbReference>
<comment type="function">
    <text evidence="6">Also exhibits azoreductase activity. Catalyzes the reductive cleavage of the azo bond in aromatic azo compounds to the corresponding amines.</text>
</comment>
<dbReference type="Gene3D" id="3.40.50.360">
    <property type="match status" value="1"/>
</dbReference>
<evidence type="ECO:0000256" key="6">
    <source>
        <dbReference type="HAMAP-Rule" id="MF_01216"/>
    </source>
</evidence>
<evidence type="ECO:0000256" key="4">
    <source>
        <dbReference type="ARBA" id="ARBA00023027"/>
    </source>
</evidence>
<comment type="subunit">
    <text evidence="6">Homodimer.</text>
</comment>
<gene>
    <name evidence="6" type="primary">azoR</name>
    <name evidence="8" type="ORF">V5F30_12850</name>
</gene>
<comment type="caution">
    <text evidence="6">Lacks conserved residue(s) required for the propagation of feature annotation.</text>
</comment>